<dbReference type="EMBL" id="LOMK01000001">
    <property type="protein sequence ID" value="KYN24566.1"/>
    <property type="molecule type" value="Genomic_DNA"/>
</dbReference>
<accession>A0A151JFX9</accession>
<comment type="caution">
    <text evidence="2">The sequence shown here is derived from an EMBL/GenBank/DDBJ whole genome shotgun (WGS) entry which is preliminary data.</text>
</comment>
<feature type="transmembrane region" description="Helical" evidence="1">
    <location>
        <begin position="48"/>
        <end position="68"/>
    </location>
</feature>
<keyword evidence="1" id="KW-0472">Membrane</keyword>
<reference evidence="3" key="1">
    <citation type="submission" date="2015-12" db="EMBL/GenBank/DDBJ databases">
        <authorList>
            <person name="Tarr C.L."/>
            <person name="Gladney L.M."/>
        </authorList>
    </citation>
    <scope>NUCLEOTIDE SEQUENCE [LARGE SCALE GENOMIC DNA]</scope>
    <source>
        <strain evidence="3">2756-81</strain>
    </source>
</reference>
<dbReference type="RefSeq" id="WP_039444405.1">
    <property type="nucleotide sequence ID" value="NZ_MPKQ01000053.1"/>
</dbReference>
<evidence type="ECO:0000256" key="1">
    <source>
        <dbReference type="SAM" id="Phobius"/>
    </source>
</evidence>
<feature type="transmembrane region" description="Helical" evidence="1">
    <location>
        <begin position="21"/>
        <end position="42"/>
    </location>
</feature>
<name>A0A151JFX9_9VIBR</name>
<organism evidence="2 3">
    <name type="scientific">Vibrio cidicii</name>
    <dbReference type="NCBI Taxonomy" id="1763883"/>
    <lineage>
        <taxon>Bacteria</taxon>
        <taxon>Pseudomonadati</taxon>
        <taxon>Pseudomonadota</taxon>
        <taxon>Gammaproteobacteria</taxon>
        <taxon>Vibrionales</taxon>
        <taxon>Vibrionaceae</taxon>
        <taxon>Vibrio</taxon>
    </lineage>
</organism>
<protein>
    <submittedName>
        <fullName evidence="2">Uncharacterized protein</fullName>
    </submittedName>
</protein>
<keyword evidence="1" id="KW-0812">Transmembrane</keyword>
<keyword evidence="1" id="KW-1133">Transmembrane helix</keyword>
<evidence type="ECO:0000313" key="2">
    <source>
        <dbReference type="EMBL" id="KYN24566.1"/>
    </source>
</evidence>
<evidence type="ECO:0000313" key="3">
    <source>
        <dbReference type="Proteomes" id="UP000075349"/>
    </source>
</evidence>
<proteinExistence type="predicted"/>
<dbReference type="AlphaFoldDB" id="A0A151JFX9"/>
<dbReference type="Proteomes" id="UP000075349">
    <property type="component" value="Unassembled WGS sequence"/>
</dbReference>
<gene>
    <name evidence="2" type="ORF">AUQ44_01195</name>
</gene>
<sequence length="82" mass="9604">MNKDIWFPRKQYGWGWGLPNAWQGWVVYGIYVASLFLLSAYFSPKERISEWSLGLVLLTVALIVVCYFKGETPRWSWGKRGE</sequence>